<gene>
    <name evidence="2" type="ORF">O6P43_023208</name>
</gene>
<dbReference type="SMART" id="SM00239">
    <property type="entry name" value="C2"/>
    <property type="match status" value="1"/>
</dbReference>
<name>A0AAD7LGU3_QUISA</name>
<evidence type="ECO:0000313" key="3">
    <source>
        <dbReference type="Proteomes" id="UP001163823"/>
    </source>
</evidence>
<dbReference type="PROSITE" id="PS50004">
    <property type="entry name" value="C2"/>
    <property type="match status" value="1"/>
</dbReference>
<dbReference type="PANTHER" id="PTHR35503:SF2">
    <property type="entry name" value="OS04G0455700 PROTEIN"/>
    <property type="match status" value="1"/>
</dbReference>
<dbReference type="InterPro" id="IPR000008">
    <property type="entry name" value="C2_dom"/>
</dbReference>
<dbReference type="Proteomes" id="UP001163823">
    <property type="component" value="Chromosome 9"/>
</dbReference>
<accession>A0AAD7LGU3</accession>
<dbReference type="CDD" id="cd00030">
    <property type="entry name" value="C2"/>
    <property type="match status" value="1"/>
</dbReference>
<proteinExistence type="predicted"/>
<evidence type="ECO:0000313" key="2">
    <source>
        <dbReference type="EMBL" id="KAJ7956830.1"/>
    </source>
</evidence>
<reference evidence="2" key="1">
    <citation type="journal article" date="2023" name="Science">
        <title>Elucidation of the pathway for biosynthesis of saponin adjuvants from the soapbark tree.</title>
        <authorList>
            <person name="Reed J."/>
            <person name="Orme A."/>
            <person name="El-Demerdash A."/>
            <person name="Owen C."/>
            <person name="Martin L.B.B."/>
            <person name="Misra R.C."/>
            <person name="Kikuchi S."/>
            <person name="Rejzek M."/>
            <person name="Martin A.C."/>
            <person name="Harkess A."/>
            <person name="Leebens-Mack J."/>
            <person name="Louveau T."/>
            <person name="Stephenson M.J."/>
            <person name="Osbourn A."/>
        </authorList>
    </citation>
    <scope>NUCLEOTIDE SEQUENCE</scope>
    <source>
        <strain evidence="2">S10</strain>
    </source>
</reference>
<dbReference type="SUPFAM" id="SSF49562">
    <property type="entry name" value="C2 domain (Calcium/lipid-binding domain, CaLB)"/>
    <property type="match status" value="1"/>
</dbReference>
<dbReference type="Pfam" id="PF00168">
    <property type="entry name" value="C2"/>
    <property type="match status" value="1"/>
</dbReference>
<dbReference type="InterPro" id="IPR035892">
    <property type="entry name" value="C2_domain_sf"/>
</dbReference>
<dbReference type="EMBL" id="JARAOO010000009">
    <property type="protein sequence ID" value="KAJ7956830.1"/>
    <property type="molecule type" value="Genomic_DNA"/>
</dbReference>
<feature type="domain" description="C2" evidence="1">
    <location>
        <begin position="1"/>
        <end position="121"/>
    </location>
</feature>
<dbReference type="PANTHER" id="PTHR35503">
    <property type="entry name" value="OSJNBA0006M15.15 PROTEIN"/>
    <property type="match status" value="1"/>
</dbReference>
<protein>
    <submittedName>
        <fullName evidence="2">C2 domain protein</fullName>
    </submittedName>
</protein>
<keyword evidence="3" id="KW-1185">Reference proteome</keyword>
<organism evidence="2 3">
    <name type="scientific">Quillaja saponaria</name>
    <name type="common">Soap bark tree</name>
    <dbReference type="NCBI Taxonomy" id="32244"/>
    <lineage>
        <taxon>Eukaryota</taxon>
        <taxon>Viridiplantae</taxon>
        <taxon>Streptophyta</taxon>
        <taxon>Embryophyta</taxon>
        <taxon>Tracheophyta</taxon>
        <taxon>Spermatophyta</taxon>
        <taxon>Magnoliopsida</taxon>
        <taxon>eudicotyledons</taxon>
        <taxon>Gunneridae</taxon>
        <taxon>Pentapetalae</taxon>
        <taxon>rosids</taxon>
        <taxon>fabids</taxon>
        <taxon>Fabales</taxon>
        <taxon>Quillajaceae</taxon>
        <taxon>Quillaja</taxon>
    </lineage>
</organism>
<comment type="caution">
    <text evidence="2">The sequence shown here is derived from an EMBL/GenBank/DDBJ whole genome shotgun (WGS) entry which is preliminary data.</text>
</comment>
<evidence type="ECO:0000259" key="1">
    <source>
        <dbReference type="PROSITE" id="PS50004"/>
    </source>
</evidence>
<dbReference type="KEGG" id="qsa:O6P43_023208"/>
<dbReference type="AlphaFoldDB" id="A0AAD7LGU3"/>
<sequence length="193" mass="21793">MGAPKSFSSFSFELRIIQAKNIEFKSTENLFVRIYLSAGNNNKIQLNTQKVSSKFDPFWNQSISMDCLGNQDSIQSLKQETVVFELRRRNTSWGSQLLGRAEVPWKAVLESPNMELEEYWVTMVSTKNARIVEGLKPPKLQVGLRIGVPAVVEDIKCRKHKKWDLDQCGCKDGHGCSAGDYDIFVIAAALEAF</sequence>
<dbReference type="Gene3D" id="2.60.40.150">
    <property type="entry name" value="C2 domain"/>
    <property type="match status" value="1"/>
</dbReference>